<organism evidence="1 2">
    <name type="scientific">Nonomuraea mangrovi</name>
    <dbReference type="NCBI Taxonomy" id="2316207"/>
    <lineage>
        <taxon>Bacteria</taxon>
        <taxon>Bacillati</taxon>
        <taxon>Actinomycetota</taxon>
        <taxon>Actinomycetes</taxon>
        <taxon>Streptosporangiales</taxon>
        <taxon>Streptosporangiaceae</taxon>
        <taxon>Nonomuraea</taxon>
    </lineage>
</organism>
<protein>
    <recommendedName>
        <fullName evidence="3">ATP-binding protein</fullName>
    </recommendedName>
</protein>
<dbReference type="RefSeq" id="WP_379569003.1">
    <property type="nucleotide sequence ID" value="NZ_JBHUFV010000003.1"/>
</dbReference>
<dbReference type="Proteomes" id="UP001597368">
    <property type="component" value="Unassembled WGS sequence"/>
</dbReference>
<dbReference type="InterPro" id="IPR027417">
    <property type="entry name" value="P-loop_NTPase"/>
</dbReference>
<reference evidence="2" key="1">
    <citation type="journal article" date="2019" name="Int. J. Syst. Evol. Microbiol.">
        <title>The Global Catalogue of Microorganisms (GCM) 10K type strain sequencing project: providing services to taxonomists for standard genome sequencing and annotation.</title>
        <authorList>
            <consortium name="The Broad Institute Genomics Platform"/>
            <consortium name="The Broad Institute Genome Sequencing Center for Infectious Disease"/>
            <person name="Wu L."/>
            <person name="Ma J."/>
        </authorList>
    </citation>
    <scope>NUCLEOTIDE SEQUENCE [LARGE SCALE GENOMIC DNA]</scope>
    <source>
        <strain evidence="2">ICMP 6774ER</strain>
    </source>
</reference>
<name>A0ABW4SPS9_9ACTN</name>
<evidence type="ECO:0000313" key="2">
    <source>
        <dbReference type="Proteomes" id="UP001597368"/>
    </source>
</evidence>
<evidence type="ECO:0008006" key="3">
    <source>
        <dbReference type="Google" id="ProtNLM"/>
    </source>
</evidence>
<accession>A0ABW4SPS9</accession>
<comment type="caution">
    <text evidence="1">The sequence shown here is derived from an EMBL/GenBank/DDBJ whole genome shotgun (WGS) entry which is preliminary data.</text>
</comment>
<dbReference type="EMBL" id="JBHUFV010000003">
    <property type="protein sequence ID" value="MFD1930537.1"/>
    <property type="molecule type" value="Genomic_DNA"/>
</dbReference>
<evidence type="ECO:0000313" key="1">
    <source>
        <dbReference type="EMBL" id="MFD1930537.1"/>
    </source>
</evidence>
<keyword evidence="2" id="KW-1185">Reference proteome</keyword>
<sequence>MSAVLECPICLRWIDWDGTPPVVFGPDDRPEVLRKDPREDDVAWRTRLQTAYRPCSGVGSPDSHYLPYDYADYKAVIIGVFGESRSGKSHLVAAMISRLCANDAALRRLGLTVEPLDLRTHQQYMSRTVEPFIRGRRRLDPTQPLPVVFTDALKVTNRDGDAFAVSFFDVAGEQLERSDPEVRFFGSVNALLFVIDPDSIPGLTQPAATAIGDSTFEEALKRLGGRPAPGREFLHLPAALVVAKADLLRYSFDLVGEWMSRSGPAEETDLSTAEQESEDVYAFLVERRAEPWLRPAEKCYRSTLHFASATNVSATESTYGDGFGQRRVLKPLLALFAMAGVLNDELMRPVEGGEDAT</sequence>
<proteinExistence type="predicted"/>
<gene>
    <name evidence="1" type="ORF">ACFSKW_03495</name>
</gene>
<dbReference type="SUPFAM" id="SSF52540">
    <property type="entry name" value="P-loop containing nucleoside triphosphate hydrolases"/>
    <property type="match status" value="1"/>
</dbReference>